<dbReference type="Proteomes" id="UP000663888">
    <property type="component" value="Unassembled WGS sequence"/>
</dbReference>
<protein>
    <recommendedName>
        <fullName evidence="3">BTB domain-containing protein</fullName>
    </recommendedName>
</protein>
<accession>A0A8H2XHH8</accession>
<organism evidence="1 2">
    <name type="scientific">Rhizoctonia solani</name>
    <dbReference type="NCBI Taxonomy" id="456999"/>
    <lineage>
        <taxon>Eukaryota</taxon>
        <taxon>Fungi</taxon>
        <taxon>Dikarya</taxon>
        <taxon>Basidiomycota</taxon>
        <taxon>Agaricomycotina</taxon>
        <taxon>Agaricomycetes</taxon>
        <taxon>Cantharellales</taxon>
        <taxon>Ceratobasidiaceae</taxon>
        <taxon>Rhizoctonia</taxon>
    </lineage>
</organism>
<sequence>MSTNSPSPSIDSQSVSISSRFNLDSWDLQDADVLFLTPDQVFFYSHRSVLLRYSSNFFGGLLVDDTVYDAHEEIDVSQPMNDSDSDLSLEPRLVSVNVTSDVLNVVLLALYQLPIHGFAPSNATLREVIPTLTSLGYDPSVIVYPRSELYALLLKSAAADPLPMYAAAAQYSFESLAVAVSALTLRTPLHEITDELSQQMGPIYLRRLFFLHLGRADALRRIVLPQPNLHPPESNPRCNAEAQKGIQRAWALASAYIIAQNHPGEINDVISLLGTRVECTECGRSLQERISRLVHDWSAVKYTI</sequence>
<comment type="caution">
    <text evidence="1">The sequence shown here is derived from an EMBL/GenBank/DDBJ whole genome shotgun (WGS) entry which is preliminary data.</text>
</comment>
<evidence type="ECO:0000313" key="2">
    <source>
        <dbReference type="Proteomes" id="UP000663888"/>
    </source>
</evidence>
<proteinExistence type="predicted"/>
<name>A0A8H2XHH8_9AGAM</name>
<dbReference type="AlphaFoldDB" id="A0A8H2XHH8"/>
<reference evidence="1" key="1">
    <citation type="submission" date="2021-01" db="EMBL/GenBank/DDBJ databases">
        <authorList>
            <person name="Kaushik A."/>
        </authorList>
    </citation>
    <scope>NUCLEOTIDE SEQUENCE</scope>
    <source>
        <strain evidence="1">AG4-R118</strain>
    </source>
</reference>
<evidence type="ECO:0000313" key="1">
    <source>
        <dbReference type="EMBL" id="CAE6422412.1"/>
    </source>
</evidence>
<dbReference type="EMBL" id="CAJMWX010000667">
    <property type="protein sequence ID" value="CAE6422412.1"/>
    <property type="molecule type" value="Genomic_DNA"/>
</dbReference>
<evidence type="ECO:0008006" key="3">
    <source>
        <dbReference type="Google" id="ProtNLM"/>
    </source>
</evidence>
<gene>
    <name evidence="1" type="ORF">RDB_LOCUS24514</name>
</gene>